<sequence length="393" mass="41560">MTDGPAPLTATAEALGLLVPDRTGRSLASVLPAAAAALGVVDDAGRNAAAQAALGLPSAERVCVVLVDGLGFDNLSERSGHAPFLRSLLRDDAVITCGFPSTTAVSMGIFGTGSGPGRTGMLGYTVRNPHTGTLANLVSWDGAPEPTDLQREPTVFEQLSSAGVRVTSIGPERFAASGMTRAALRGARYWNAESLESRVDAAAFELMTPGLVYLYWGDVDKVGHHEGSESWQWGDALELADRELARLQTVLPPGTQVVVTADHGMVDVDRARQRDVAQVAALREGVKVVAGEPRAVHLHATKRKNAGSLAERWRDVLGDDALVATKAEVIEAGWFGEVAEHVEPWIGDVLVAARGRATVVDSRVQSPRSIALVGVHGSLTPREMRVPYLTFTV</sequence>
<dbReference type="Pfam" id="PF01663">
    <property type="entry name" value="Phosphodiest"/>
    <property type="match status" value="1"/>
</dbReference>
<proteinExistence type="predicted"/>
<dbReference type="Gene3D" id="3.40.720.10">
    <property type="entry name" value="Alkaline Phosphatase, subunit A"/>
    <property type="match status" value="1"/>
</dbReference>
<gene>
    <name evidence="1" type="ORF">HZZ10_18960</name>
</gene>
<dbReference type="PANTHER" id="PTHR10151">
    <property type="entry name" value="ECTONUCLEOTIDE PYROPHOSPHATASE/PHOSPHODIESTERASE"/>
    <property type="match status" value="1"/>
</dbReference>
<dbReference type="RefSeq" id="WP_179914705.1">
    <property type="nucleotide sequence ID" value="NZ_JACBYE010000097.1"/>
</dbReference>
<evidence type="ECO:0000313" key="1">
    <source>
        <dbReference type="EMBL" id="NYS95584.1"/>
    </source>
</evidence>
<protein>
    <submittedName>
        <fullName evidence="1">Alkaline phosphatase family protein</fullName>
    </submittedName>
</protein>
<dbReference type="PANTHER" id="PTHR10151:SF120">
    <property type="entry name" value="BIS(5'-ADENOSYL)-TRIPHOSPHATASE"/>
    <property type="match status" value="1"/>
</dbReference>
<dbReference type="SUPFAM" id="SSF53649">
    <property type="entry name" value="Alkaline phosphatase-like"/>
    <property type="match status" value="1"/>
</dbReference>
<dbReference type="Proteomes" id="UP000561011">
    <property type="component" value="Unassembled WGS sequence"/>
</dbReference>
<reference evidence="1 2" key="1">
    <citation type="submission" date="2020-07" db="EMBL/GenBank/DDBJ databases">
        <title>MOT database genomes.</title>
        <authorList>
            <person name="Joseph S."/>
            <person name="Aduse-Opoku J."/>
            <person name="Hashim A."/>
            <person name="Wade W."/>
            <person name="Curtis M."/>
        </authorList>
    </citation>
    <scope>NUCLEOTIDE SEQUENCE [LARGE SCALE GENOMIC DNA]</scope>
    <source>
        <strain evidence="1 2">DSM 100099</strain>
    </source>
</reference>
<dbReference type="AlphaFoldDB" id="A0A853F0C8"/>
<dbReference type="InterPro" id="IPR002591">
    <property type="entry name" value="Phosphodiest/P_Trfase"/>
</dbReference>
<evidence type="ECO:0000313" key="2">
    <source>
        <dbReference type="Proteomes" id="UP000561011"/>
    </source>
</evidence>
<dbReference type="InterPro" id="IPR017850">
    <property type="entry name" value="Alkaline_phosphatase_core_sf"/>
</dbReference>
<accession>A0A853F0C8</accession>
<organism evidence="1 2">
    <name type="scientific">Sanguibacter inulinus</name>
    <dbReference type="NCBI Taxonomy" id="60922"/>
    <lineage>
        <taxon>Bacteria</taxon>
        <taxon>Bacillati</taxon>
        <taxon>Actinomycetota</taxon>
        <taxon>Actinomycetes</taxon>
        <taxon>Micrococcales</taxon>
        <taxon>Sanguibacteraceae</taxon>
        <taxon>Sanguibacter</taxon>
    </lineage>
</organism>
<comment type="caution">
    <text evidence="1">The sequence shown here is derived from an EMBL/GenBank/DDBJ whole genome shotgun (WGS) entry which is preliminary data.</text>
</comment>
<dbReference type="EMBL" id="JACBYE010000097">
    <property type="protein sequence ID" value="NYS95584.1"/>
    <property type="molecule type" value="Genomic_DNA"/>
</dbReference>
<dbReference type="GO" id="GO:0016787">
    <property type="term" value="F:hydrolase activity"/>
    <property type="evidence" value="ECO:0007669"/>
    <property type="project" value="UniProtKB-ARBA"/>
</dbReference>
<name>A0A853F0C8_9MICO</name>
<keyword evidence="2" id="KW-1185">Reference proteome</keyword>